<dbReference type="InterPro" id="IPR013726">
    <property type="entry name" value="Mitofissin"/>
</dbReference>
<evidence type="ECO:0000256" key="2">
    <source>
        <dbReference type="SAM" id="SignalP"/>
    </source>
</evidence>
<evidence type="ECO:0000313" key="3">
    <source>
        <dbReference type="EMBL" id="EGC34336.1"/>
    </source>
</evidence>
<sequence length="132" mass="15328">MGLISLVFDCIVISSACAGARRMTGFNVGQKVVDMVKNEKALTFTKGFFNVGEWVVDKGVNYARRKIIQNNLNEFKETMKPTSTNLQQHNTYSHQHHQNNQYMPPSQNQNQNQNQQQQPPQQQNEHNQQYRF</sequence>
<dbReference type="OrthoDB" id="16824at2759"/>
<organism evidence="3 4">
    <name type="scientific">Dictyostelium purpureum</name>
    <name type="common">Slime mold</name>
    <dbReference type="NCBI Taxonomy" id="5786"/>
    <lineage>
        <taxon>Eukaryota</taxon>
        <taxon>Amoebozoa</taxon>
        <taxon>Evosea</taxon>
        <taxon>Eumycetozoa</taxon>
        <taxon>Dictyostelia</taxon>
        <taxon>Dictyosteliales</taxon>
        <taxon>Dictyosteliaceae</taxon>
        <taxon>Dictyostelium</taxon>
    </lineage>
</organism>
<dbReference type="VEuPathDB" id="AmoebaDB:DICPUDRAFT_153460"/>
<dbReference type="PANTHER" id="PTHR28075:SF2">
    <property type="match status" value="1"/>
</dbReference>
<dbReference type="EMBL" id="GL871101">
    <property type="protein sequence ID" value="EGC34336.1"/>
    <property type="molecule type" value="Genomic_DNA"/>
</dbReference>
<dbReference type="Pfam" id="PF08520">
    <property type="entry name" value="Mitofissin"/>
    <property type="match status" value="1"/>
</dbReference>
<proteinExistence type="predicted"/>
<dbReference type="GeneID" id="10500039"/>
<dbReference type="PANTHER" id="PTHR28075">
    <property type="entry name" value="CHROMOSOME 16, WHOLE GENOME SHOTGUN SEQUENCE"/>
    <property type="match status" value="1"/>
</dbReference>
<name>F0ZNZ2_DICPU</name>
<dbReference type="KEGG" id="dpp:DICPUDRAFT_153460"/>
<dbReference type="AlphaFoldDB" id="F0ZNZ2"/>
<keyword evidence="2" id="KW-0732">Signal</keyword>
<feature type="compositionally biased region" description="Polar residues" evidence="1">
    <location>
        <begin position="80"/>
        <end position="93"/>
    </location>
</feature>
<feature type="chain" id="PRO_5003263778" evidence="2">
    <location>
        <begin position="19"/>
        <end position="132"/>
    </location>
</feature>
<feature type="signal peptide" evidence="2">
    <location>
        <begin position="1"/>
        <end position="18"/>
    </location>
</feature>
<evidence type="ECO:0000256" key="1">
    <source>
        <dbReference type="SAM" id="MobiDB-lite"/>
    </source>
</evidence>
<dbReference type="Proteomes" id="UP000001064">
    <property type="component" value="Unassembled WGS sequence"/>
</dbReference>
<evidence type="ECO:0000313" key="4">
    <source>
        <dbReference type="Proteomes" id="UP000001064"/>
    </source>
</evidence>
<reference evidence="4" key="1">
    <citation type="journal article" date="2011" name="Genome Biol.">
        <title>Comparative genomics of the social amoebae Dictyostelium discoideum and Dictyostelium purpureum.</title>
        <authorList>
            <consortium name="US DOE Joint Genome Institute (JGI-PGF)"/>
            <person name="Sucgang R."/>
            <person name="Kuo A."/>
            <person name="Tian X."/>
            <person name="Salerno W."/>
            <person name="Parikh A."/>
            <person name="Feasley C.L."/>
            <person name="Dalin E."/>
            <person name="Tu H."/>
            <person name="Huang E."/>
            <person name="Barry K."/>
            <person name="Lindquist E."/>
            <person name="Shapiro H."/>
            <person name="Bruce D."/>
            <person name="Schmutz J."/>
            <person name="Salamov A."/>
            <person name="Fey P."/>
            <person name="Gaudet P."/>
            <person name="Anjard C."/>
            <person name="Babu M.M."/>
            <person name="Basu S."/>
            <person name="Bushmanova Y."/>
            <person name="van der Wel H."/>
            <person name="Katoh-Kurasawa M."/>
            <person name="Dinh C."/>
            <person name="Coutinho P.M."/>
            <person name="Saito T."/>
            <person name="Elias M."/>
            <person name="Schaap P."/>
            <person name="Kay R.R."/>
            <person name="Henrissat B."/>
            <person name="Eichinger L."/>
            <person name="Rivero F."/>
            <person name="Putnam N.H."/>
            <person name="West C.M."/>
            <person name="Loomis W.F."/>
            <person name="Chisholm R.L."/>
            <person name="Shaulsky G."/>
            <person name="Strassmann J.E."/>
            <person name="Queller D.C."/>
            <person name="Kuspa A."/>
            <person name="Grigoriev I.V."/>
        </authorList>
    </citation>
    <scope>NUCLEOTIDE SEQUENCE [LARGE SCALE GENOMIC DNA]</scope>
    <source>
        <strain evidence="4">QSDP1</strain>
    </source>
</reference>
<accession>F0ZNZ2</accession>
<feature type="compositionally biased region" description="Low complexity" evidence="1">
    <location>
        <begin position="98"/>
        <end position="132"/>
    </location>
</feature>
<feature type="region of interest" description="Disordered" evidence="1">
    <location>
        <begin position="75"/>
        <end position="132"/>
    </location>
</feature>
<dbReference type="GO" id="GO:0005737">
    <property type="term" value="C:cytoplasm"/>
    <property type="evidence" value="ECO:0000318"/>
    <property type="project" value="GO_Central"/>
</dbReference>
<dbReference type="InParanoid" id="F0ZNZ2"/>
<dbReference type="OMA" id="HNTYSHQ"/>
<dbReference type="RefSeq" id="XP_003289129.1">
    <property type="nucleotide sequence ID" value="XM_003289081.1"/>
</dbReference>
<dbReference type="eggNOG" id="ENOG502RID6">
    <property type="taxonomic scope" value="Eukaryota"/>
</dbReference>
<gene>
    <name evidence="3" type="ORF">DICPUDRAFT_153460</name>
</gene>
<keyword evidence="4" id="KW-1185">Reference proteome</keyword>
<protein>
    <submittedName>
        <fullName evidence="3">Uncharacterized protein</fullName>
    </submittedName>
</protein>